<dbReference type="InterPro" id="IPR011557">
    <property type="entry name" value="GyrB"/>
</dbReference>
<keyword evidence="6 10" id="KW-0460">Magnesium</keyword>
<dbReference type="GeneID" id="24802998"/>
<comment type="subcellular location">
    <subcellularLocation>
        <location evidence="10">Cytoplasm</location>
    </subcellularLocation>
</comment>
<dbReference type="FunFam" id="3.30.565.10:FF:000002">
    <property type="entry name" value="DNA gyrase subunit B"/>
    <property type="match status" value="1"/>
</dbReference>
<dbReference type="CDD" id="cd00822">
    <property type="entry name" value="TopoII_Trans_DNA_gyrase"/>
    <property type="match status" value="1"/>
</dbReference>
<dbReference type="InterPro" id="IPR020568">
    <property type="entry name" value="Ribosomal_Su5_D2-typ_SF"/>
</dbReference>
<dbReference type="FunFam" id="3.40.50.670:FF:000002">
    <property type="entry name" value="DNA gyrase subunit B"/>
    <property type="match status" value="1"/>
</dbReference>
<dbReference type="SUPFAM" id="SSF56719">
    <property type="entry name" value="Type II DNA topoisomerase"/>
    <property type="match status" value="1"/>
</dbReference>
<dbReference type="Gene3D" id="3.40.50.670">
    <property type="match status" value="1"/>
</dbReference>
<sequence length="620" mass="70373">MEYSAEHIEVLSDLEAVRKRPGMYIGGIGIRGLHHLLWEVVDNAIDEALAGYCDRIKVVLHEDGSASVEDNGRGIPTERHRLGKSALEIVMTKLHAGGKFSKKAYKVSGGLHGVGISVVNALSEWLEVYVKRNGKVYYQRYERGKPVTELKVVGETNETGTLVRFKPDEEIFETTEFRYDIVAHRLKELAFLTKGVRIELIDERKNKREVFYSENGILDYIKLLNKGKTKLHEPIYIHEKVNDVEIEIALQFTDTDHEVVLGYANNIHNDEGGTHVVGFRAGLTRAINEYGRKHIKKYTPITGLDVREGLTAIISVKVPEPQFEGQTKTKLSNSEVKTAVESVVYRRVLEWMEENPDSASKIIEKCQTTRRAREAAKRARELVKKKSEVATLPGKLADCSSRNPAERELFIVEGESAGGSAKQARDRRFQAILPIRGKIINVEKAGLMKVLKNEEVKAIISAIGAGMGKDFDINRIRYGKVIIMTDADVDGAHIRTLLLTFFYRYMKPLIEYGHLYIAQPPLYRVKKGKKTYYVYSDSELEDLLKRIGDAEVQRYKGLGEMNPEQLWETTMNPQNRILIKVTIEDASMAEELITVLMGEDVEDRRKFIIEHSKEVRNLDV</sequence>
<comment type="catalytic activity">
    <reaction evidence="1 10">
        <text>ATP-dependent breakage, passage and rejoining of double-stranded DNA.</text>
        <dbReference type="EC" id="5.6.2.2"/>
    </reaction>
</comment>
<dbReference type="STRING" id="113653.GAH_00414"/>
<keyword evidence="5 10" id="KW-0067">ATP-binding</keyword>
<comment type="subunit">
    <text evidence="10">Heterotetramer, composed of two GyrA and two GyrB chains. In the heterotetramer, GyrA contains the active site tyrosine that forms a transient covalent intermediate with DNA, while GyrB binds cofactors and catalyzes ATP hydrolysis.</text>
</comment>
<dbReference type="PRINTS" id="PR01159">
    <property type="entry name" value="DNAGYRASEB"/>
</dbReference>
<dbReference type="GO" id="GO:0006261">
    <property type="term" value="P:DNA-templated DNA replication"/>
    <property type="evidence" value="ECO:0007669"/>
    <property type="project" value="UniProtKB-UniRule"/>
</dbReference>
<dbReference type="InterPro" id="IPR014721">
    <property type="entry name" value="Ribsml_uS5_D2-typ_fold_subgr"/>
</dbReference>
<evidence type="ECO:0000256" key="6">
    <source>
        <dbReference type="ARBA" id="ARBA00022842"/>
    </source>
</evidence>
<feature type="domain" description="Toprim" evidence="11">
    <location>
        <begin position="407"/>
        <end position="521"/>
    </location>
</feature>
<dbReference type="NCBIfam" id="NF004189">
    <property type="entry name" value="PRK05644.1"/>
    <property type="match status" value="1"/>
</dbReference>
<evidence type="ECO:0000256" key="4">
    <source>
        <dbReference type="ARBA" id="ARBA00022741"/>
    </source>
</evidence>
<dbReference type="InterPro" id="IPR003594">
    <property type="entry name" value="HATPase_dom"/>
</dbReference>
<dbReference type="Pfam" id="PF00986">
    <property type="entry name" value="DNA_gyraseB_C"/>
    <property type="match status" value="1"/>
</dbReference>
<evidence type="ECO:0000313" key="12">
    <source>
        <dbReference type="EMBL" id="AKG92234.1"/>
    </source>
</evidence>
<evidence type="ECO:0000256" key="2">
    <source>
        <dbReference type="ARBA" id="ARBA00010708"/>
    </source>
</evidence>
<dbReference type="GO" id="GO:0006265">
    <property type="term" value="P:DNA topological change"/>
    <property type="evidence" value="ECO:0007669"/>
    <property type="project" value="UniProtKB-UniRule"/>
</dbReference>
<dbReference type="PATRIC" id="fig|113653.22.peg.416"/>
<dbReference type="InterPro" id="IPR013506">
    <property type="entry name" value="Topo_IIA_bsu_dom2"/>
</dbReference>
<keyword evidence="13" id="KW-1185">Reference proteome</keyword>
<feature type="binding site" evidence="10">
    <location>
        <position position="486"/>
    </location>
    <ligand>
        <name>Mg(2+)</name>
        <dbReference type="ChEBI" id="CHEBI:18420"/>
        <label>1</label>
        <note>catalytic</note>
    </ligand>
</feature>
<dbReference type="InterPro" id="IPR013760">
    <property type="entry name" value="Topo_IIA-like_dom_sf"/>
</dbReference>
<evidence type="ECO:0000256" key="3">
    <source>
        <dbReference type="ARBA" id="ARBA00022723"/>
    </source>
</evidence>
<dbReference type="NCBIfam" id="NF011501">
    <property type="entry name" value="PRK14939.1"/>
    <property type="match status" value="1"/>
</dbReference>
<name>A0A0F7IG94_9EURY</name>
<dbReference type="RefSeq" id="WP_048094461.1">
    <property type="nucleotide sequence ID" value="NZ_CP011267.1"/>
</dbReference>
<dbReference type="GO" id="GO:0005694">
    <property type="term" value="C:chromosome"/>
    <property type="evidence" value="ECO:0007669"/>
    <property type="project" value="InterPro"/>
</dbReference>
<evidence type="ECO:0000313" key="13">
    <source>
        <dbReference type="Proteomes" id="UP000034723"/>
    </source>
</evidence>
<feature type="site" description="Interaction with DNA" evidence="10">
    <location>
        <position position="438"/>
    </location>
</feature>
<dbReference type="GO" id="GO:0003677">
    <property type="term" value="F:DNA binding"/>
    <property type="evidence" value="ECO:0007669"/>
    <property type="project" value="UniProtKB-KW"/>
</dbReference>
<keyword evidence="10" id="KW-0963">Cytoplasm</keyword>
<dbReference type="FunFam" id="3.30.230.10:FF:000005">
    <property type="entry name" value="DNA gyrase subunit B"/>
    <property type="match status" value="1"/>
</dbReference>
<comment type="function">
    <text evidence="10">A type II topoisomerase that negatively supercoils closed circular double-stranded (ds) DNA in an ATP-dependent manner to modulate DNA topology and maintain chromosomes in an underwound state. Negative supercoiling favors strand separation, and DNA replication, transcription, recombination and repair, all of which involve strand separation. Also able to catalyze the interconversion of other topological isomers of dsDNA rings, including catenanes and knotted rings. Type II topoisomerases break and join 2 DNA strands simultaneously in an ATP-dependent manner.</text>
</comment>
<dbReference type="SUPFAM" id="SSF54211">
    <property type="entry name" value="Ribosomal protein S5 domain 2-like"/>
    <property type="match status" value="1"/>
</dbReference>
<keyword evidence="4 10" id="KW-0547">Nucleotide-binding</keyword>
<dbReference type="InterPro" id="IPR034160">
    <property type="entry name" value="TOPRIM_GyrB"/>
</dbReference>
<dbReference type="InterPro" id="IPR036890">
    <property type="entry name" value="HATPase_C_sf"/>
</dbReference>
<comment type="cofactor">
    <cofactor evidence="10">
        <name>Mg(2+)</name>
        <dbReference type="ChEBI" id="CHEBI:18420"/>
    </cofactor>
    <cofactor evidence="10">
        <name>Mn(2+)</name>
        <dbReference type="ChEBI" id="CHEBI:29035"/>
    </cofactor>
    <cofactor evidence="10">
        <name>Ca(2+)</name>
        <dbReference type="ChEBI" id="CHEBI:29108"/>
    </cofactor>
    <text evidence="10">Binds two Mg(2+) per subunit. The magnesium ions form salt bridges with both the protein and the DNA. Can also accept other divalent metal cations, such as Mn(2+) or Ca(2+).</text>
</comment>
<keyword evidence="9 10" id="KW-0413">Isomerase</keyword>
<comment type="similarity">
    <text evidence="2 10">Belongs to the type II topoisomerase GyrB family.</text>
</comment>
<keyword evidence="8" id="KW-0238">DNA-binding</keyword>
<dbReference type="Proteomes" id="UP000034723">
    <property type="component" value="Chromosome"/>
</dbReference>
<dbReference type="InterPro" id="IPR002288">
    <property type="entry name" value="DNA_gyrase_B_C"/>
</dbReference>
<dbReference type="InParanoid" id="A0A0F7IG94"/>
<dbReference type="NCBIfam" id="TIGR01059">
    <property type="entry name" value="gyrB"/>
    <property type="match status" value="1"/>
</dbReference>
<dbReference type="SUPFAM" id="SSF55874">
    <property type="entry name" value="ATPase domain of HSP90 chaperone/DNA topoisomerase II/histidine kinase"/>
    <property type="match status" value="1"/>
</dbReference>
<dbReference type="CDD" id="cd03366">
    <property type="entry name" value="TOPRIM_TopoIIA_GyrB"/>
    <property type="match status" value="1"/>
</dbReference>
<dbReference type="HOGENOM" id="CLU_006146_4_1_2"/>
<dbReference type="PROSITE" id="PS50880">
    <property type="entry name" value="TOPRIM"/>
    <property type="match status" value="1"/>
</dbReference>
<dbReference type="KEGG" id="gah:GAH_00414"/>
<gene>
    <name evidence="10" type="primary">gyrB</name>
    <name evidence="12" type="ORF">GAH_00414</name>
</gene>
<dbReference type="EC" id="5.6.2.2" evidence="10"/>
<feature type="binding site" evidence="10">
    <location>
        <position position="488"/>
    </location>
    <ligand>
        <name>Mg(2+)</name>
        <dbReference type="ChEBI" id="CHEBI:18420"/>
        <label>2</label>
    </ligand>
</feature>
<protein>
    <recommendedName>
        <fullName evidence="10">DNA gyrase subunit B</fullName>
        <ecNumber evidence="10">5.6.2.2</ecNumber>
    </recommendedName>
</protein>
<dbReference type="Gene3D" id="3.30.230.10">
    <property type="match status" value="1"/>
</dbReference>
<dbReference type="InterPro" id="IPR000565">
    <property type="entry name" value="Topo_IIA_B"/>
</dbReference>
<evidence type="ECO:0000256" key="10">
    <source>
        <dbReference type="HAMAP-Rule" id="MF_01898"/>
    </source>
</evidence>
<dbReference type="InterPro" id="IPR001241">
    <property type="entry name" value="Topo_IIA"/>
</dbReference>
<dbReference type="Gene3D" id="3.30.565.10">
    <property type="entry name" value="Histidine kinase-like ATPase, C-terminal domain"/>
    <property type="match status" value="1"/>
</dbReference>
<evidence type="ECO:0000259" key="11">
    <source>
        <dbReference type="PROSITE" id="PS50880"/>
    </source>
</evidence>
<dbReference type="GO" id="GO:0005524">
    <property type="term" value="F:ATP binding"/>
    <property type="evidence" value="ECO:0007669"/>
    <property type="project" value="UniProtKB-UniRule"/>
</dbReference>
<dbReference type="OrthoDB" id="358756at2157"/>
<feature type="binding site" evidence="10">
    <location>
        <position position="413"/>
    </location>
    <ligand>
        <name>Mg(2+)</name>
        <dbReference type="ChEBI" id="CHEBI:18420"/>
        <label>1</label>
        <note>catalytic</note>
    </ligand>
</feature>
<dbReference type="Pfam" id="PF01751">
    <property type="entry name" value="Toprim"/>
    <property type="match status" value="1"/>
</dbReference>
<accession>A0A0F7IG94</accession>
<proteinExistence type="inferred from homology"/>
<feature type="binding site" evidence="10">
    <location>
        <position position="486"/>
    </location>
    <ligand>
        <name>Mg(2+)</name>
        <dbReference type="ChEBI" id="CHEBI:18420"/>
        <label>2</label>
    </ligand>
</feature>
<dbReference type="PRINTS" id="PR00418">
    <property type="entry name" value="TPI2FAMILY"/>
</dbReference>
<dbReference type="EMBL" id="CP011267">
    <property type="protein sequence ID" value="AKG92234.1"/>
    <property type="molecule type" value="Genomic_DNA"/>
</dbReference>
<dbReference type="InterPro" id="IPR013759">
    <property type="entry name" value="Topo_IIA_B_C"/>
</dbReference>
<evidence type="ECO:0000256" key="1">
    <source>
        <dbReference type="ARBA" id="ARBA00000185"/>
    </source>
</evidence>
<evidence type="ECO:0000256" key="7">
    <source>
        <dbReference type="ARBA" id="ARBA00023029"/>
    </source>
</evidence>
<dbReference type="HAMAP" id="MF_01898">
    <property type="entry name" value="GyrB"/>
    <property type="match status" value="1"/>
</dbReference>
<organism evidence="12 13">
    <name type="scientific">Geoglobus ahangari</name>
    <dbReference type="NCBI Taxonomy" id="113653"/>
    <lineage>
        <taxon>Archaea</taxon>
        <taxon>Methanobacteriati</taxon>
        <taxon>Methanobacteriota</taxon>
        <taxon>Archaeoglobi</taxon>
        <taxon>Archaeoglobales</taxon>
        <taxon>Archaeoglobaceae</taxon>
        <taxon>Geoglobus</taxon>
    </lineage>
</organism>
<dbReference type="AlphaFoldDB" id="A0A0F7IG94"/>
<evidence type="ECO:0000256" key="9">
    <source>
        <dbReference type="ARBA" id="ARBA00023235"/>
    </source>
</evidence>
<evidence type="ECO:0000256" key="5">
    <source>
        <dbReference type="ARBA" id="ARBA00022840"/>
    </source>
</evidence>
<keyword evidence="7 10" id="KW-0799">Topoisomerase</keyword>
<comment type="miscellaneous">
    <text evidence="10">Few gyrases are as efficient as E.coli at forming negative supercoils. Not all organisms have 2 type II topoisomerases; in organisms with a single type II topoisomerase this enzyme also has to decatenate newly replicated chromosomes.</text>
</comment>
<dbReference type="CDD" id="cd16928">
    <property type="entry name" value="HATPase_GyrB-like"/>
    <property type="match status" value="1"/>
</dbReference>
<dbReference type="GO" id="GO:0046872">
    <property type="term" value="F:metal ion binding"/>
    <property type="evidence" value="ECO:0007669"/>
    <property type="project" value="UniProtKB-KW"/>
</dbReference>
<reference evidence="12 13" key="1">
    <citation type="submission" date="2015-04" db="EMBL/GenBank/DDBJ databases">
        <title>The complete genome sequence of the hyperthermophilic, obligate iron-reducing archaeon Geoglobus ahangari strain 234T.</title>
        <authorList>
            <person name="Manzella M.P."/>
            <person name="Holmes D.E."/>
            <person name="Rocheleau J.M."/>
            <person name="Chung A."/>
            <person name="Reguera G."/>
            <person name="Kashefi K."/>
        </authorList>
    </citation>
    <scope>NUCLEOTIDE SEQUENCE [LARGE SCALE GENOMIC DNA]</scope>
    <source>
        <strain evidence="12 13">234</strain>
    </source>
</reference>
<dbReference type="SMART" id="SM00387">
    <property type="entry name" value="HATPase_c"/>
    <property type="match status" value="1"/>
</dbReference>
<dbReference type="Pfam" id="PF02518">
    <property type="entry name" value="HATPase_c"/>
    <property type="match status" value="1"/>
</dbReference>
<dbReference type="GO" id="GO:0034335">
    <property type="term" value="F:DNA negative supercoiling activity"/>
    <property type="evidence" value="ECO:0007669"/>
    <property type="project" value="UniProtKB-ARBA"/>
</dbReference>
<dbReference type="PANTHER" id="PTHR45866">
    <property type="entry name" value="DNA GYRASE/TOPOISOMERASE SUBUNIT B"/>
    <property type="match status" value="1"/>
</dbReference>
<keyword evidence="3 10" id="KW-0479">Metal-binding</keyword>
<dbReference type="GO" id="GO:0005737">
    <property type="term" value="C:cytoplasm"/>
    <property type="evidence" value="ECO:0007669"/>
    <property type="project" value="UniProtKB-SubCell"/>
</dbReference>
<dbReference type="SMART" id="SM00433">
    <property type="entry name" value="TOP2c"/>
    <property type="match status" value="1"/>
</dbReference>
<dbReference type="Pfam" id="PF00204">
    <property type="entry name" value="DNA_gyraseB"/>
    <property type="match status" value="1"/>
</dbReference>
<evidence type="ECO:0000256" key="8">
    <source>
        <dbReference type="ARBA" id="ARBA00023125"/>
    </source>
</evidence>
<dbReference type="PANTHER" id="PTHR45866:SF1">
    <property type="entry name" value="DNA GYRASE SUBUNIT B, MITOCHONDRIAL"/>
    <property type="match status" value="1"/>
</dbReference>
<feature type="site" description="Interaction with DNA" evidence="10">
    <location>
        <position position="441"/>
    </location>
</feature>
<dbReference type="InterPro" id="IPR006171">
    <property type="entry name" value="TOPRIM_dom"/>
</dbReference>